<dbReference type="AlphaFoldDB" id="A0A8K1GRH1"/>
<comment type="caution">
    <text evidence="1">The sequence shown here is derived from an EMBL/GenBank/DDBJ whole genome shotgun (WGS) entry which is preliminary data.</text>
</comment>
<dbReference type="OrthoDB" id="276744at2759"/>
<proteinExistence type="predicted"/>
<organism evidence="1 2">
    <name type="scientific">Zosterops borbonicus</name>
    <dbReference type="NCBI Taxonomy" id="364589"/>
    <lineage>
        <taxon>Eukaryota</taxon>
        <taxon>Metazoa</taxon>
        <taxon>Chordata</taxon>
        <taxon>Craniata</taxon>
        <taxon>Vertebrata</taxon>
        <taxon>Euteleostomi</taxon>
        <taxon>Archelosauria</taxon>
        <taxon>Archosauria</taxon>
        <taxon>Dinosauria</taxon>
        <taxon>Saurischia</taxon>
        <taxon>Theropoda</taxon>
        <taxon>Coelurosauria</taxon>
        <taxon>Aves</taxon>
        <taxon>Neognathae</taxon>
        <taxon>Neoaves</taxon>
        <taxon>Telluraves</taxon>
        <taxon>Australaves</taxon>
        <taxon>Passeriformes</taxon>
        <taxon>Sylvioidea</taxon>
        <taxon>Zosteropidae</taxon>
        <taxon>Zosterops</taxon>
    </lineage>
</organism>
<name>A0A8K1GRH1_9PASS</name>
<accession>A0A8K1GRH1</accession>
<gene>
    <name evidence="1" type="ORF">HGM15179_003218</name>
</gene>
<dbReference type="EMBL" id="SWJQ01000058">
    <property type="protein sequence ID" value="TRZ23901.1"/>
    <property type="molecule type" value="Genomic_DNA"/>
</dbReference>
<reference evidence="1" key="1">
    <citation type="submission" date="2019-04" db="EMBL/GenBank/DDBJ databases">
        <title>Genome assembly of Zosterops borbonicus 15179.</title>
        <authorList>
            <person name="Leroy T."/>
            <person name="Anselmetti Y."/>
            <person name="Tilak M.-K."/>
            <person name="Nabholz B."/>
        </authorList>
    </citation>
    <scope>NUCLEOTIDE SEQUENCE</scope>
    <source>
        <strain evidence="1">HGM_15179</strain>
        <tissue evidence="1">Muscle</tissue>
    </source>
</reference>
<evidence type="ECO:0000313" key="1">
    <source>
        <dbReference type="EMBL" id="TRZ23901.1"/>
    </source>
</evidence>
<keyword evidence="2" id="KW-1185">Reference proteome</keyword>
<dbReference type="Proteomes" id="UP000796761">
    <property type="component" value="Unassembled WGS sequence"/>
</dbReference>
<evidence type="ECO:0000313" key="2">
    <source>
        <dbReference type="Proteomes" id="UP000796761"/>
    </source>
</evidence>
<sequence>MELLEQIQRRATKLIRGLEHLHYGDRLRELGLLSLEKRRLGGDLIATSQYLKEARERLLIRNCPGRTRSTGYKLKEEKFKLGIRKKFYTLRVDKALKQVAVFKDRLDKALSNQV</sequence>
<protein>
    <submittedName>
        <fullName evidence="1">Uncharacterized protein</fullName>
    </submittedName>
</protein>